<dbReference type="PANTHER" id="PTHR34308:SF1">
    <property type="entry name" value="COBALAMIN BIOSYNTHESIS PROTEIN CBIB"/>
    <property type="match status" value="1"/>
</dbReference>
<keyword evidence="11" id="KW-1185">Reference proteome</keyword>
<evidence type="ECO:0000256" key="5">
    <source>
        <dbReference type="ARBA" id="ARBA00022573"/>
    </source>
</evidence>
<evidence type="ECO:0000256" key="4">
    <source>
        <dbReference type="ARBA" id="ARBA00022475"/>
    </source>
</evidence>
<gene>
    <name evidence="9" type="primary">cobD</name>
    <name evidence="10" type="ORF">HLB29_01190</name>
</gene>
<dbReference type="EMBL" id="JABGBW010000001">
    <property type="protein sequence ID" value="MBC2575297.1"/>
    <property type="molecule type" value="Genomic_DNA"/>
</dbReference>
<dbReference type="HAMAP" id="MF_00024">
    <property type="entry name" value="CobD_CbiB"/>
    <property type="match status" value="1"/>
</dbReference>
<evidence type="ECO:0000256" key="3">
    <source>
        <dbReference type="ARBA" id="ARBA00006263"/>
    </source>
</evidence>
<comment type="pathway">
    <text evidence="2 9">Cofactor biosynthesis; adenosylcobalamin biosynthesis.</text>
</comment>
<dbReference type="NCBIfam" id="TIGR00380">
    <property type="entry name" value="cobal_cbiB"/>
    <property type="match status" value="1"/>
</dbReference>
<dbReference type="Pfam" id="PF03186">
    <property type="entry name" value="CobD_Cbib"/>
    <property type="match status" value="1"/>
</dbReference>
<evidence type="ECO:0000313" key="11">
    <source>
        <dbReference type="Proteomes" id="UP000713904"/>
    </source>
</evidence>
<name>A0ABR6TIP6_9FIRM</name>
<comment type="subcellular location">
    <subcellularLocation>
        <location evidence="1 9">Cell membrane</location>
        <topology evidence="1 9">Multi-pass membrane protein</topology>
    </subcellularLocation>
</comment>
<dbReference type="Proteomes" id="UP000713904">
    <property type="component" value="Unassembled WGS sequence"/>
</dbReference>
<evidence type="ECO:0000256" key="1">
    <source>
        <dbReference type="ARBA" id="ARBA00004651"/>
    </source>
</evidence>
<evidence type="ECO:0000256" key="7">
    <source>
        <dbReference type="ARBA" id="ARBA00022989"/>
    </source>
</evidence>
<keyword evidence="4 9" id="KW-1003">Cell membrane</keyword>
<evidence type="ECO:0000256" key="2">
    <source>
        <dbReference type="ARBA" id="ARBA00004953"/>
    </source>
</evidence>
<sequence length="321" mass="36501">MESYLFLVIIIISYILDLIVGDPYWFPHPVIFIGRMISILEKFSRNHFIRLKTAGIGIWILTSSISYIAAYIVCRVFNFNTILDSIITIVLLCTCFSTRCLANEAIKVYIALEKGSIDEARKKLSYIVGRDTVNLSENEIIRATVETVAENTVDGTISPMFYAFCGGVPLAIMYKAINTMDSMIGYKNERYKDIGMFSAKMDDLFNYIPARISLISFSIASFFLGYDYKNCFKVGIRDRKNHKSPNCAYPEGAVSGALGIQLGGTNTYFGESVFKPTIGDKRREIERNDIRKSIKLLYFSTFVTLVLFIFIWGIYVYSRSR</sequence>
<feature type="transmembrane region" description="Helical" evidence="9">
    <location>
        <begin position="160"/>
        <end position="177"/>
    </location>
</feature>
<comment type="caution">
    <text evidence="10">The sequence shown here is derived from an EMBL/GenBank/DDBJ whole genome shotgun (WGS) entry which is preliminary data.</text>
</comment>
<feature type="transmembrane region" description="Helical" evidence="9">
    <location>
        <begin position="296"/>
        <end position="317"/>
    </location>
</feature>
<dbReference type="RefSeq" id="WP_185623333.1">
    <property type="nucleotide sequence ID" value="NZ_JABGBW010000001.1"/>
</dbReference>
<dbReference type="InterPro" id="IPR004485">
    <property type="entry name" value="Cobalamin_biosynth_CobD/CbiB"/>
</dbReference>
<dbReference type="PANTHER" id="PTHR34308">
    <property type="entry name" value="COBALAMIN BIOSYNTHESIS PROTEIN CBIB"/>
    <property type="match status" value="1"/>
</dbReference>
<feature type="transmembrane region" description="Helical" evidence="9">
    <location>
        <begin position="48"/>
        <end position="73"/>
    </location>
</feature>
<comment type="similarity">
    <text evidence="3 9">Belongs to the CobD/CbiB family.</text>
</comment>
<feature type="transmembrane region" description="Helical" evidence="9">
    <location>
        <begin position="204"/>
        <end position="226"/>
    </location>
</feature>
<reference evidence="10 11" key="1">
    <citation type="submission" date="2020-05" db="EMBL/GenBank/DDBJ databases">
        <title>Draft genome of xy-202 and genomic insight in genome of the genus Peptostreptococcus.</title>
        <authorList>
            <person name="Zhang Z."/>
        </authorList>
    </citation>
    <scope>NUCLEOTIDE SEQUENCE [LARGE SCALE GENOMIC DNA]</scope>
    <source>
        <strain evidence="10 11">DSM 27025</strain>
    </source>
</reference>
<evidence type="ECO:0000256" key="8">
    <source>
        <dbReference type="ARBA" id="ARBA00023136"/>
    </source>
</evidence>
<evidence type="ECO:0000313" key="10">
    <source>
        <dbReference type="EMBL" id="MBC2575297.1"/>
    </source>
</evidence>
<protein>
    <recommendedName>
        <fullName evidence="9">Cobalamin biosynthesis protein CobD</fullName>
    </recommendedName>
</protein>
<keyword evidence="7 9" id="KW-1133">Transmembrane helix</keyword>
<keyword evidence="8 9" id="KW-0472">Membrane</keyword>
<keyword evidence="5 9" id="KW-0169">Cobalamin biosynthesis</keyword>
<evidence type="ECO:0000256" key="9">
    <source>
        <dbReference type="HAMAP-Rule" id="MF_00024"/>
    </source>
</evidence>
<comment type="function">
    <text evidence="9">Converts cobyric acid to cobinamide by the addition of aminopropanol on the F carboxylic group.</text>
</comment>
<organism evidence="10 11">
    <name type="scientific">Peptostreptococcus canis</name>
    <dbReference type="NCBI Taxonomy" id="1159213"/>
    <lineage>
        <taxon>Bacteria</taxon>
        <taxon>Bacillati</taxon>
        <taxon>Bacillota</taxon>
        <taxon>Clostridia</taxon>
        <taxon>Peptostreptococcales</taxon>
        <taxon>Peptostreptococcaceae</taxon>
        <taxon>Peptostreptococcus</taxon>
    </lineage>
</organism>
<accession>A0ABR6TIP6</accession>
<proteinExistence type="inferred from homology"/>
<keyword evidence="6 9" id="KW-0812">Transmembrane</keyword>
<feature type="transmembrane region" description="Helical" evidence="9">
    <location>
        <begin position="6"/>
        <end position="27"/>
    </location>
</feature>
<evidence type="ECO:0000256" key="6">
    <source>
        <dbReference type="ARBA" id="ARBA00022692"/>
    </source>
</evidence>